<dbReference type="EMBL" id="QGKY02000094">
    <property type="protein sequence ID" value="KAF2601650.1"/>
    <property type="molecule type" value="Genomic_DNA"/>
</dbReference>
<evidence type="ECO:0000313" key="1">
    <source>
        <dbReference type="EMBL" id="KAF2601650.1"/>
    </source>
</evidence>
<proteinExistence type="predicted"/>
<reference evidence="1" key="1">
    <citation type="submission" date="2019-12" db="EMBL/GenBank/DDBJ databases">
        <title>Genome sequencing and annotation of Brassica cretica.</title>
        <authorList>
            <person name="Studholme D.J."/>
            <person name="Sarris P.F."/>
        </authorList>
    </citation>
    <scope>NUCLEOTIDE SEQUENCE</scope>
    <source>
        <strain evidence="1">PFS-102/07</strain>
        <tissue evidence="1">Leaf</tissue>
    </source>
</reference>
<sequence length="144" mass="16352">MHLLENVSLCLSSFSNRCPDVRHSTSESLRLGRSSQSIAFGFLCFWDSLNFKKDKEFVGITVLFFDEKKKFLSASPVSQTGVPTSVTQPSSLSVLVVVVRAWPLASSASGIPRTSRKTRSLWESRFSFLMKRFRDLWVYSRQTC</sequence>
<accession>A0A8S9L101</accession>
<gene>
    <name evidence="1" type="ORF">F2Q70_00024757</name>
</gene>
<protein>
    <submittedName>
        <fullName evidence="1">Uncharacterized protein</fullName>
    </submittedName>
</protein>
<comment type="caution">
    <text evidence="1">The sequence shown here is derived from an EMBL/GenBank/DDBJ whole genome shotgun (WGS) entry which is preliminary data.</text>
</comment>
<name>A0A8S9L101_BRACR</name>
<organism evidence="1">
    <name type="scientific">Brassica cretica</name>
    <name type="common">Mustard</name>
    <dbReference type="NCBI Taxonomy" id="69181"/>
    <lineage>
        <taxon>Eukaryota</taxon>
        <taxon>Viridiplantae</taxon>
        <taxon>Streptophyta</taxon>
        <taxon>Embryophyta</taxon>
        <taxon>Tracheophyta</taxon>
        <taxon>Spermatophyta</taxon>
        <taxon>Magnoliopsida</taxon>
        <taxon>eudicotyledons</taxon>
        <taxon>Gunneridae</taxon>
        <taxon>Pentapetalae</taxon>
        <taxon>rosids</taxon>
        <taxon>malvids</taxon>
        <taxon>Brassicales</taxon>
        <taxon>Brassicaceae</taxon>
        <taxon>Brassiceae</taxon>
        <taxon>Brassica</taxon>
    </lineage>
</organism>
<dbReference type="AlphaFoldDB" id="A0A8S9L101"/>